<dbReference type="Proteomes" id="UP001058271">
    <property type="component" value="Chromosome"/>
</dbReference>
<reference evidence="1" key="1">
    <citation type="submission" date="2021-04" db="EMBL/GenBank/DDBJ databases">
        <title>Biosynthetic gene clusters of Dactylosporangioum roseum.</title>
        <authorList>
            <person name="Hartkoorn R.C."/>
            <person name="Beaudoing E."/>
            <person name="Hot D."/>
            <person name="Moureu S."/>
        </authorList>
    </citation>
    <scope>NUCLEOTIDE SEQUENCE</scope>
    <source>
        <strain evidence="1">NRRL B-16295</strain>
    </source>
</reference>
<keyword evidence="2" id="KW-1185">Reference proteome</keyword>
<evidence type="ECO:0000313" key="2">
    <source>
        <dbReference type="Proteomes" id="UP001058271"/>
    </source>
</evidence>
<proteinExistence type="predicted"/>
<organism evidence="1 2">
    <name type="scientific">Dactylosporangium roseum</name>
    <dbReference type="NCBI Taxonomy" id="47989"/>
    <lineage>
        <taxon>Bacteria</taxon>
        <taxon>Bacillati</taxon>
        <taxon>Actinomycetota</taxon>
        <taxon>Actinomycetes</taxon>
        <taxon>Micromonosporales</taxon>
        <taxon>Micromonosporaceae</taxon>
        <taxon>Dactylosporangium</taxon>
    </lineage>
</organism>
<accession>A0ABY5Z666</accession>
<evidence type="ECO:0000313" key="1">
    <source>
        <dbReference type="EMBL" id="UWZ37551.1"/>
    </source>
</evidence>
<gene>
    <name evidence="1" type="ORF">Drose_04505</name>
</gene>
<name>A0ABY5Z666_9ACTN</name>
<dbReference type="EMBL" id="CP073721">
    <property type="protein sequence ID" value="UWZ37551.1"/>
    <property type="molecule type" value="Genomic_DNA"/>
</dbReference>
<dbReference type="RefSeq" id="WP_260726909.1">
    <property type="nucleotide sequence ID" value="NZ_BAAABS010000070.1"/>
</dbReference>
<protein>
    <submittedName>
        <fullName evidence="1">Uncharacterized protein</fullName>
    </submittedName>
</protein>
<sequence length="63" mass="6733">MSEVASPAEVAARLRQEAELVDLIAGVVFDAVSLDDAAGRLRAISTGKRVIAKEFDEMARKTS</sequence>